<protein>
    <submittedName>
        <fullName evidence="1">Uncharacterized protein</fullName>
    </submittedName>
</protein>
<evidence type="ECO:0000313" key="2">
    <source>
        <dbReference type="Proteomes" id="UP000184375"/>
    </source>
</evidence>
<gene>
    <name evidence="1" type="ORF">SAMN05660826_01933</name>
</gene>
<dbReference type="Proteomes" id="UP000184375">
    <property type="component" value="Unassembled WGS sequence"/>
</dbReference>
<keyword evidence="2" id="KW-1185">Reference proteome</keyword>
<evidence type="ECO:0000313" key="1">
    <source>
        <dbReference type="EMBL" id="SHM77868.1"/>
    </source>
</evidence>
<dbReference type="AlphaFoldDB" id="A0A1M7LJW6"/>
<dbReference type="EMBL" id="FRCR01000012">
    <property type="protein sequence ID" value="SHM77868.1"/>
    <property type="molecule type" value="Genomic_DNA"/>
</dbReference>
<reference evidence="2" key="1">
    <citation type="submission" date="2016-11" db="EMBL/GenBank/DDBJ databases">
        <authorList>
            <person name="Varghese N."/>
            <person name="Submissions S."/>
        </authorList>
    </citation>
    <scope>NUCLEOTIDE SEQUENCE [LARGE SCALE GENOMIC DNA]</scope>
    <source>
        <strain evidence="2">DSM 18802</strain>
    </source>
</reference>
<name>A0A1M7LJW6_9FIRM</name>
<organism evidence="1 2">
    <name type="scientific">Caldanaerovirga acetigignens</name>
    <dbReference type="NCBI Taxonomy" id="447595"/>
    <lineage>
        <taxon>Bacteria</taxon>
        <taxon>Bacillati</taxon>
        <taxon>Bacillota</taxon>
        <taxon>Clostridia</taxon>
        <taxon>Thermosediminibacterales</taxon>
        <taxon>Thermosediminibacteraceae</taxon>
        <taxon>Caldanaerovirga</taxon>
    </lineage>
</organism>
<sequence length="132" mass="15588">MFFARGNSPFLQRFFPRHRWGIFMLTYQSWGPEPVNCAGGIRLCFPQYSFHGHKRGYRIPLLLCNKHKKAMKFQIENRLTSNLIKSQQNHLQLLQVFLIYLYIVNLISGTSRVRGVLHHVLGWRFSARKIKA</sequence>
<accession>A0A1M7LJW6</accession>
<dbReference type="STRING" id="447595.SAMN05660826_01933"/>
<proteinExistence type="predicted"/>